<evidence type="ECO:0000313" key="2">
    <source>
        <dbReference type="EMBL" id="JAD74989.1"/>
    </source>
</evidence>
<organism evidence="2">
    <name type="scientific">Arundo donax</name>
    <name type="common">Giant reed</name>
    <name type="synonym">Donax arundinaceus</name>
    <dbReference type="NCBI Taxonomy" id="35708"/>
    <lineage>
        <taxon>Eukaryota</taxon>
        <taxon>Viridiplantae</taxon>
        <taxon>Streptophyta</taxon>
        <taxon>Embryophyta</taxon>
        <taxon>Tracheophyta</taxon>
        <taxon>Spermatophyta</taxon>
        <taxon>Magnoliopsida</taxon>
        <taxon>Liliopsida</taxon>
        <taxon>Poales</taxon>
        <taxon>Poaceae</taxon>
        <taxon>PACMAD clade</taxon>
        <taxon>Arundinoideae</taxon>
        <taxon>Arundineae</taxon>
        <taxon>Arundo</taxon>
    </lineage>
</organism>
<dbReference type="EMBL" id="GBRH01222906">
    <property type="protein sequence ID" value="JAD74989.1"/>
    <property type="molecule type" value="Transcribed_RNA"/>
</dbReference>
<accession>A0A0A9CF76</accession>
<feature type="region of interest" description="Disordered" evidence="1">
    <location>
        <begin position="19"/>
        <end position="41"/>
    </location>
</feature>
<dbReference type="AlphaFoldDB" id="A0A0A9CF76"/>
<proteinExistence type="predicted"/>
<evidence type="ECO:0000256" key="1">
    <source>
        <dbReference type="SAM" id="MobiDB-lite"/>
    </source>
</evidence>
<reference evidence="2" key="2">
    <citation type="journal article" date="2015" name="Data Brief">
        <title>Shoot transcriptome of the giant reed, Arundo donax.</title>
        <authorList>
            <person name="Barrero R.A."/>
            <person name="Guerrero F.D."/>
            <person name="Moolhuijzen P."/>
            <person name="Goolsby J.A."/>
            <person name="Tidwell J."/>
            <person name="Bellgard S.E."/>
            <person name="Bellgard M.I."/>
        </authorList>
    </citation>
    <scope>NUCLEOTIDE SEQUENCE</scope>
    <source>
        <tissue evidence="2">Shoot tissue taken approximately 20 cm above the soil surface</tissue>
    </source>
</reference>
<sequence>MMRFLLWLVGAEGAVQRGAEEAQQSYRGGSGGAEAGERLADRDREAALAHPGSAWRDCGGGHCAHPVQIHHHHRGRAQPADHLRQFLGSSDNNYNKNNHHWAVLPSNFCVWNQRSGVNFVFPPAHFCVYHGR</sequence>
<protein>
    <submittedName>
        <fullName evidence="2">Uncharacterized protein</fullName>
    </submittedName>
</protein>
<name>A0A0A9CF76_ARUDO</name>
<reference evidence="2" key="1">
    <citation type="submission" date="2014-09" db="EMBL/GenBank/DDBJ databases">
        <authorList>
            <person name="Magalhaes I.L.F."/>
            <person name="Oliveira U."/>
            <person name="Santos F.R."/>
            <person name="Vidigal T.H.D.A."/>
            <person name="Brescovit A.D."/>
            <person name="Santos A.J."/>
        </authorList>
    </citation>
    <scope>NUCLEOTIDE SEQUENCE</scope>
    <source>
        <tissue evidence="2">Shoot tissue taken approximately 20 cm above the soil surface</tissue>
    </source>
</reference>